<gene>
    <name evidence="2" type="ORF">BIY20_02540</name>
</gene>
<evidence type="ECO:0008006" key="4">
    <source>
        <dbReference type="Google" id="ProtNLM"/>
    </source>
</evidence>
<dbReference type="Gene3D" id="3.90.930.1">
    <property type="match status" value="1"/>
</dbReference>
<keyword evidence="3" id="KW-1185">Reference proteome</keyword>
<sequence length="484" mass="55249">MRIATKLVLTLACILISPFAKTEPMWLNTKGELVTSETEAAFYITEEIKQADGLLQFKAYYVGGKTVAFEGTKIGTDLSNSIWVGIFKYYHRNGNLSQIIHLNDKGQTEGTTSYFDENGQLQAQANFVNGLKSGESTTYYESGLLESRVNYVDGKLQGSKLEYHDSADVIKATTKYDDKGRIVSSQEFTIDGELIHDFVATYTDQKVVSDEKKFKDSVVIFNKHIDEISDSKIVEHFDESGKLYSRYEKLNGKEHNRQVHVDILNNVREENYTHGVLHGVYSIIDENGFVKSKGLYFNGNKTGRWEYYYDQIHYIDNYNSDGSKHGQSTARKDNKLLSLNHYHNGKLHGHSESHSKAGMLLSVGSYLNGKRDGHWQYRSIDRSMTWRGSYHQGKRVGAWNAYLDSGHKVAAETYDENGLKDGINYYFFKDSNQVSYTEEYEHGVKNGAFSYYRKNGKPTFTEEYENDVKVNIILYDLSGLIIEE</sequence>
<dbReference type="Pfam" id="PF07661">
    <property type="entry name" value="MORN_2"/>
    <property type="match status" value="3"/>
</dbReference>
<feature type="signal peptide" evidence="1">
    <location>
        <begin position="1"/>
        <end position="22"/>
    </location>
</feature>
<evidence type="ECO:0000256" key="1">
    <source>
        <dbReference type="SAM" id="SignalP"/>
    </source>
</evidence>
<dbReference type="PANTHER" id="PTHR33706:SF1">
    <property type="entry name" value="TPR REPEAT PROTEIN"/>
    <property type="match status" value="1"/>
</dbReference>
<comment type="caution">
    <text evidence="2">The sequence shown here is derived from an EMBL/GenBank/DDBJ whole genome shotgun (WGS) entry which is preliminary data.</text>
</comment>
<dbReference type="Gene3D" id="2.20.110.10">
    <property type="entry name" value="Histone H3 K4-specific methyltransferase SET7/9 N-terminal domain"/>
    <property type="match status" value="2"/>
</dbReference>
<name>A0ABX3F872_9VIBR</name>
<organism evidence="2 3">
    <name type="scientific">Vibrio panuliri</name>
    <dbReference type="NCBI Taxonomy" id="1381081"/>
    <lineage>
        <taxon>Bacteria</taxon>
        <taxon>Pseudomonadati</taxon>
        <taxon>Pseudomonadota</taxon>
        <taxon>Gammaproteobacteria</taxon>
        <taxon>Vibrionales</taxon>
        <taxon>Vibrionaceae</taxon>
        <taxon>Vibrio</taxon>
    </lineage>
</organism>
<protein>
    <recommendedName>
        <fullName evidence="4">Membrane-binding protein</fullName>
    </recommendedName>
</protein>
<dbReference type="PANTHER" id="PTHR33706">
    <property type="entry name" value="MORN VARIANT REPEAT PROTEIN"/>
    <property type="match status" value="1"/>
</dbReference>
<evidence type="ECO:0000313" key="2">
    <source>
        <dbReference type="EMBL" id="OLQ86787.1"/>
    </source>
</evidence>
<dbReference type="SUPFAM" id="SSF82185">
    <property type="entry name" value="Histone H3 K4-specific methyltransferase SET7/9 N-terminal domain"/>
    <property type="match status" value="3"/>
</dbReference>
<reference evidence="2 3" key="1">
    <citation type="submission" date="2016-09" db="EMBL/GenBank/DDBJ databases">
        <title>Genomic Taxonomy of the Vibrionaceae.</title>
        <authorList>
            <person name="Gonzalez-Castillo A."/>
            <person name="Gomez-Gil B."/>
            <person name="Enciso-Ibarra K."/>
        </authorList>
    </citation>
    <scope>NUCLEOTIDE SEQUENCE [LARGE SCALE GENOMIC DNA]</scope>
    <source>
        <strain evidence="2 3">CAIM 1902</strain>
    </source>
</reference>
<proteinExistence type="predicted"/>
<dbReference type="InterPro" id="IPR011652">
    <property type="entry name" value="MORN_2"/>
</dbReference>
<accession>A0ABX3F872</accession>
<dbReference type="Proteomes" id="UP000186039">
    <property type="component" value="Unassembled WGS sequence"/>
</dbReference>
<dbReference type="EMBL" id="MJMH01000206">
    <property type="protein sequence ID" value="OLQ86787.1"/>
    <property type="molecule type" value="Genomic_DNA"/>
</dbReference>
<evidence type="ECO:0000313" key="3">
    <source>
        <dbReference type="Proteomes" id="UP000186039"/>
    </source>
</evidence>
<keyword evidence="1" id="KW-0732">Signal</keyword>
<dbReference type="RefSeq" id="WP_075715961.1">
    <property type="nucleotide sequence ID" value="NZ_AP019655.1"/>
</dbReference>
<feature type="chain" id="PRO_5045854606" description="Membrane-binding protein" evidence="1">
    <location>
        <begin position="23"/>
        <end position="484"/>
    </location>
</feature>